<dbReference type="RefSeq" id="WP_078223735.1">
    <property type="nucleotide sequence ID" value="NZ_CP019912.1"/>
</dbReference>
<keyword evidence="2 7" id="KW-0808">Transferase</keyword>
<dbReference type="PROSITE" id="PS50005">
    <property type="entry name" value="TPR"/>
    <property type="match status" value="1"/>
</dbReference>
<dbReference type="PANTHER" id="PTHR24422:SF19">
    <property type="entry name" value="CHEMOTAXIS PROTEIN METHYLTRANSFERASE"/>
    <property type="match status" value="1"/>
</dbReference>
<feature type="compositionally biased region" description="Basic and acidic residues" evidence="5">
    <location>
        <begin position="451"/>
        <end position="465"/>
    </location>
</feature>
<dbReference type="PANTHER" id="PTHR24422">
    <property type="entry name" value="CHEMOTAXIS PROTEIN METHYLTRANSFERASE"/>
    <property type="match status" value="1"/>
</dbReference>
<gene>
    <name evidence="7" type="ORF">B0B51_22665</name>
</gene>
<dbReference type="SUPFAM" id="SSF48452">
    <property type="entry name" value="TPR-like"/>
    <property type="match status" value="1"/>
</dbReference>
<keyword evidence="1 7" id="KW-0489">Methyltransferase</keyword>
<feature type="repeat" description="TPR" evidence="4">
    <location>
        <begin position="386"/>
        <end position="419"/>
    </location>
</feature>
<dbReference type="EMBL" id="CP019912">
    <property type="protein sequence ID" value="AQW32595.1"/>
    <property type="molecule type" value="Genomic_DNA"/>
</dbReference>
<sequence length="473" mass="50998">MTDVDPRFEAWLSLETGIDAPSLGANALERAVLDRTRAMLAESPSCDAAVVDAAALDAYWLRLNTWPEERQALIEALVVPETWFFRDREAFAALARLAGERLVREPARVLRILSVPCSSGEEPYSAAMALLDAGIAPARFAIDAIDISGRAIAQAERAFYGRNAFRGQPLAFRDRHFSEAGGGWQLSESVRQRVRFAQGNLFEDAVDGEARYDFVFCRNVLIYFHRDAQDRAIRRLDAQLADGGMIFVGPAEAGLMMRHAMTPARIPLAFAFVRTPAGGMPAGAVALVRRAPAPVATGLPSVTLPAVPARQPALASIAVRAGAGVASVGAARPNRAAMPLSTPLPVPPLRKALPDLDDARRLADAGRFDEAEGIIQEIAGLSAPEADTFYLLGLIADARGRHADAGDFYRKTLYLDPAHYEALTHLAALLDVGGDAVGARQLMLRAQRALARRDKAHPDAPDHSRGTHGSRRP</sequence>
<evidence type="ECO:0000259" key="6">
    <source>
        <dbReference type="PROSITE" id="PS50123"/>
    </source>
</evidence>
<geneLocation type="plasmid" evidence="7">
    <name>unnamed</name>
</geneLocation>
<evidence type="ECO:0000313" key="8">
    <source>
        <dbReference type="Proteomes" id="UP000189628"/>
    </source>
</evidence>
<organism evidence="7 8">
    <name type="scientific">blood disease bacterium A2-HR MARDI</name>
    <dbReference type="NCBI Taxonomy" id="1944648"/>
    <lineage>
        <taxon>Bacteria</taxon>
        <taxon>Pseudomonadati</taxon>
        <taxon>Pseudomonadota</taxon>
        <taxon>Betaproteobacteria</taxon>
        <taxon>Burkholderiales</taxon>
        <taxon>Burkholderiaceae</taxon>
        <taxon>Ralstonia</taxon>
        <taxon>Ralstonia solanacearum species complex</taxon>
    </lineage>
</organism>
<dbReference type="SUPFAM" id="SSF53335">
    <property type="entry name" value="S-adenosyl-L-methionine-dependent methyltransferases"/>
    <property type="match status" value="1"/>
</dbReference>
<feature type="region of interest" description="Disordered" evidence="5">
    <location>
        <begin position="450"/>
        <end position="473"/>
    </location>
</feature>
<proteinExistence type="predicted"/>
<dbReference type="InterPro" id="IPR011990">
    <property type="entry name" value="TPR-like_helical_dom_sf"/>
</dbReference>
<feature type="domain" description="CheR-type methyltransferase" evidence="6">
    <location>
        <begin position="7"/>
        <end position="253"/>
    </location>
</feature>
<dbReference type="PROSITE" id="PS50123">
    <property type="entry name" value="CHER"/>
    <property type="match status" value="1"/>
</dbReference>
<dbReference type="InterPro" id="IPR000780">
    <property type="entry name" value="CheR_MeTrfase"/>
</dbReference>
<dbReference type="SMART" id="SM00138">
    <property type="entry name" value="MeTrc"/>
    <property type="match status" value="1"/>
</dbReference>
<dbReference type="InterPro" id="IPR022642">
    <property type="entry name" value="CheR_C"/>
</dbReference>
<dbReference type="GO" id="GO:0008757">
    <property type="term" value="F:S-adenosylmethionine-dependent methyltransferase activity"/>
    <property type="evidence" value="ECO:0007669"/>
    <property type="project" value="InterPro"/>
</dbReference>
<dbReference type="Proteomes" id="UP000189628">
    <property type="component" value="Plasmid unnamed"/>
</dbReference>
<dbReference type="Gene3D" id="1.25.40.10">
    <property type="entry name" value="Tetratricopeptide repeat domain"/>
    <property type="match status" value="1"/>
</dbReference>
<dbReference type="PRINTS" id="PR00996">
    <property type="entry name" value="CHERMTFRASE"/>
</dbReference>
<keyword evidence="7" id="KW-0614">Plasmid</keyword>
<evidence type="ECO:0000313" key="7">
    <source>
        <dbReference type="EMBL" id="AQW32595.1"/>
    </source>
</evidence>
<evidence type="ECO:0000256" key="1">
    <source>
        <dbReference type="ARBA" id="ARBA00022603"/>
    </source>
</evidence>
<dbReference type="Gene3D" id="3.40.50.150">
    <property type="entry name" value="Vaccinia Virus protein VP39"/>
    <property type="match status" value="1"/>
</dbReference>
<dbReference type="InterPro" id="IPR019734">
    <property type="entry name" value="TPR_rpt"/>
</dbReference>
<name>A0A1U9VQ39_9RALS</name>
<evidence type="ECO:0000256" key="3">
    <source>
        <dbReference type="ARBA" id="ARBA00022691"/>
    </source>
</evidence>
<keyword evidence="3" id="KW-0949">S-adenosyl-L-methionine</keyword>
<evidence type="ECO:0000256" key="5">
    <source>
        <dbReference type="SAM" id="MobiDB-lite"/>
    </source>
</evidence>
<evidence type="ECO:0000256" key="4">
    <source>
        <dbReference type="PROSITE-ProRule" id="PRU00339"/>
    </source>
</evidence>
<keyword evidence="4" id="KW-0802">TPR repeat</keyword>
<protein>
    <submittedName>
        <fullName evidence="7">Methyltransferase</fullName>
    </submittedName>
</protein>
<dbReference type="CDD" id="cd02440">
    <property type="entry name" value="AdoMet_MTases"/>
    <property type="match status" value="1"/>
</dbReference>
<evidence type="ECO:0000256" key="2">
    <source>
        <dbReference type="ARBA" id="ARBA00022679"/>
    </source>
</evidence>
<dbReference type="AlphaFoldDB" id="A0A1U9VQ39"/>
<reference evidence="7 8" key="1">
    <citation type="submission" date="2017-02" db="EMBL/GenBank/DDBJ databases">
        <title>Blood Disease Bacterium A2-HR MARDI.</title>
        <authorList>
            <person name="Badrun R."/>
            <person name="Abu Bakar N."/>
            <person name="Laboh R."/>
        </authorList>
    </citation>
    <scope>NUCLEOTIDE SEQUENCE [LARGE SCALE GENOMIC DNA]</scope>
    <source>
        <strain evidence="7 8">A2-HR MARDI</strain>
        <plasmid evidence="8">Plasmid</plasmid>
    </source>
</reference>
<dbReference type="InterPro" id="IPR029063">
    <property type="entry name" value="SAM-dependent_MTases_sf"/>
</dbReference>
<dbReference type="Pfam" id="PF01739">
    <property type="entry name" value="CheR"/>
    <property type="match status" value="1"/>
</dbReference>
<dbReference type="InterPro" id="IPR050903">
    <property type="entry name" value="Bact_Chemotaxis_MeTrfase"/>
</dbReference>
<accession>A0A1U9VQ39</accession>
<dbReference type="GO" id="GO:0032259">
    <property type="term" value="P:methylation"/>
    <property type="evidence" value="ECO:0007669"/>
    <property type="project" value="UniProtKB-KW"/>
</dbReference>